<organism evidence="2">
    <name type="scientific">Arundo donax</name>
    <name type="common">Giant reed</name>
    <name type="synonym">Donax arundinaceus</name>
    <dbReference type="NCBI Taxonomy" id="35708"/>
    <lineage>
        <taxon>Eukaryota</taxon>
        <taxon>Viridiplantae</taxon>
        <taxon>Streptophyta</taxon>
        <taxon>Embryophyta</taxon>
        <taxon>Tracheophyta</taxon>
        <taxon>Spermatophyta</taxon>
        <taxon>Magnoliopsida</taxon>
        <taxon>Liliopsida</taxon>
        <taxon>Poales</taxon>
        <taxon>Poaceae</taxon>
        <taxon>PACMAD clade</taxon>
        <taxon>Arundinoideae</taxon>
        <taxon>Arundineae</taxon>
        <taxon>Arundo</taxon>
    </lineage>
</organism>
<feature type="compositionally biased region" description="Polar residues" evidence="1">
    <location>
        <begin position="32"/>
        <end position="50"/>
    </location>
</feature>
<proteinExistence type="predicted"/>
<reference evidence="2" key="1">
    <citation type="submission" date="2014-09" db="EMBL/GenBank/DDBJ databases">
        <authorList>
            <person name="Magalhaes I.L.F."/>
            <person name="Oliveira U."/>
            <person name="Santos F.R."/>
            <person name="Vidigal T.H.D.A."/>
            <person name="Brescovit A.D."/>
            <person name="Santos A.J."/>
        </authorList>
    </citation>
    <scope>NUCLEOTIDE SEQUENCE</scope>
    <source>
        <tissue evidence="2">Shoot tissue taken approximately 20 cm above the soil surface</tissue>
    </source>
</reference>
<feature type="region of interest" description="Disordered" evidence="1">
    <location>
        <begin position="1"/>
        <end position="59"/>
    </location>
</feature>
<protein>
    <submittedName>
        <fullName evidence="2">Uncharacterized protein</fullName>
    </submittedName>
</protein>
<accession>A0A0A8YG96</accession>
<evidence type="ECO:0000313" key="2">
    <source>
        <dbReference type="EMBL" id="JAD24823.1"/>
    </source>
</evidence>
<dbReference type="AlphaFoldDB" id="A0A0A8YG96"/>
<reference evidence="2" key="2">
    <citation type="journal article" date="2015" name="Data Brief">
        <title>Shoot transcriptome of the giant reed, Arundo donax.</title>
        <authorList>
            <person name="Barrero R.A."/>
            <person name="Guerrero F.D."/>
            <person name="Moolhuijzen P."/>
            <person name="Goolsby J.A."/>
            <person name="Tidwell J."/>
            <person name="Bellgard S.E."/>
            <person name="Bellgard M.I."/>
        </authorList>
    </citation>
    <scope>NUCLEOTIDE SEQUENCE</scope>
    <source>
        <tissue evidence="2">Shoot tissue taken approximately 20 cm above the soil surface</tissue>
    </source>
</reference>
<sequence>MIKKIPKLQPTAPRKREMMCNSEHPTIRKSRSNSTSHCCASQQKLHNHSNLFPFGDNET</sequence>
<name>A0A0A8YG96_ARUDO</name>
<dbReference type="EMBL" id="GBRH01273072">
    <property type="protein sequence ID" value="JAD24823.1"/>
    <property type="molecule type" value="Transcribed_RNA"/>
</dbReference>
<evidence type="ECO:0000256" key="1">
    <source>
        <dbReference type="SAM" id="MobiDB-lite"/>
    </source>
</evidence>